<keyword evidence="1" id="KW-0472">Membrane</keyword>
<evidence type="ECO:0000313" key="4">
    <source>
        <dbReference type="Proteomes" id="UP000276991"/>
    </source>
</evidence>
<keyword evidence="1" id="KW-1133">Transmembrane helix</keyword>
<evidence type="ECO:0000313" key="3">
    <source>
        <dbReference type="EMBL" id="VBB30027.1"/>
    </source>
</evidence>
<dbReference type="OrthoDB" id="5883033at2759"/>
<dbReference type="AlphaFoldDB" id="A0A498SED7"/>
<sequence>MGRFRSNRQEMYPRSSVTFFTEEQYHISSGYSLPTICCRTLYWRFMHLFHPFIVHLLIFLCFITADASLYLPVIIGNSEFHEYKGQQYIEKKAGEILELNCSTMEAVKWILPDNSFHVGFDPVERADRVTENGFDIGFRSLRIEPLKRSDTGEYVCAAEHSGLNAKSVKEGSFLNSGPLIISKSLRGLHVILPCRMDEFIESGVELFINHIKQTKGIQFDPRIGFIVDRELLNDRTEIPARCEYLGHISEMVIVPIKNDEELEGSPLIEVSTEWPYGHVVSNRYVKIGDGIRKLLFIEDLHESDSGDYECIVTNKDDIHDIRRSMYRLQVSPTKGQLKVVDFSENTNFEEGNTVRLFHIARAFPSDEYSSEWRKYSKTLSSRGEFMEKIEKGTKSKANADLHEDELSIINAAVDDTATYQLMIRVSQDYVYQKNWTLSIRPIEIQPRITIQDEFGQPLSSDVLIDSKIIVTCVVKDMKPRKLRLLYITRGEDWEEPDDIEELSGFTFESAIKWVIYAKEHIRIRCEDDETNKAFFILQS</sequence>
<feature type="domain" description="Ig-like" evidence="2">
    <location>
        <begin position="72"/>
        <end position="169"/>
    </location>
</feature>
<dbReference type="InterPro" id="IPR007110">
    <property type="entry name" value="Ig-like_dom"/>
</dbReference>
<evidence type="ECO:0000256" key="1">
    <source>
        <dbReference type="SAM" id="Phobius"/>
    </source>
</evidence>
<feature type="domain" description="Ig-like" evidence="2">
    <location>
        <begin position="221"/>
        <end position="326"/>
    </location>
</feature>
<dbReference type="SUPFAM" id="SSF48726">
    <property type="entry name" value="Immunoglobulin"/>
    <property type="match status" value="2"/>
</dbReference>
<dbReference type="EMBL" id="UPTC01000766">
    <property type="protein sequence ID" value="VBB30027.1"/>
    <property type="molecule type" value="Genomic_DNA"/>
</dbReference>
<dbReference type="STRING" id="6277.A0A498SED7"/>
<dbReference type="PROSITE" id="PS50835">
    <property type="entry name" value="IG_LIKE"/>
    <property type="match status" value="2"/>
</dbReference>
<name>A0A498SED7_ACAVI</name>
<dbReference type="Proteomes" id="UP000276991">
    <property type="component" value="Unassembled WGS sequence"/>
</dbReference>
<dbReference type="Gene3D" id="2.60.40.10">
    <property type="entry name" value="Immunoglobulins"/>
    <property type="match status" value="1"/>
</dbReference>
<dbReference type="CDD" id="cd00096">
    <property type="entry name" value="Ig"/>
    <property type="match status" value="1"/>
</dbReference>
<dbReference type="InterPro" id="IPR003599">
    <property type="entry name" value="Ig_sub"/>
</dbReference>
<protein>
    <recommendedName>
        <fullName evidence="2">Ig-like domain-containing protein</fullName>
    </recommendedName>
</protein>
<gene>
    <name evidence="3" type="ORF">NAV_LOCUS4818</name>
</gene>
<reference evidence="3 4" key="1">
    <citation type="submission" date="2018-08" db="EMBL/GenBank/DDBJ databases">
        <authorList>
            <person name="Laetsch R D."/>
            <person name="Stevens L."/>
            <person name="Kumar S."/>
            <person name="Blaxter L. M."/>
        </authorList>
    </citation>
    <scope>NUCLEOTIDE SEQUENCE [LARGE SCALE GENOMIC DNA]</scope>
</reference>
<proteinExistence type="predicted"/>
<dbReference type="InterPro" id="IPR013783">
    <property type="entry name" value="Ig-like_fold"/>
</dbReference>
<keyword evidence="4" id="KW-1185">Reference proteome</keyword>
<feature type="transmembrane region" description="Helical" evidence="1">
    <location>
        <begin position="52"/>
        <end position="71"/>
    </location>
</feature>
<evidence type="ECO:0000259" key="2">
    <source>
        <dbReference type="PROSITE" id="PS50835"/>
    </source>
</evidence>
<dbReference type="InterPro" id="IPR036179">
    <property type="entry name" value="Ig-like_dom_sf"/>
</dbReference>
<keyword evidence="1" id="KW-0812">Transmembrane</keyword>
<accession>A0A498SED7</accession>
<dbReference type="SMART" id="SM00409">
    <property type="entry name" value="IG"/>
    <property type="match status" value="3"/>
</dbReference>
<organism evidence="3 4">
    <name type="scientific">Acanthocheilonema viteae</name>
    <name type="common">Filarial nematode worm</name>
    <name type="synonym">Dipetalonema viteae</name>
    <dbReference type="NCBI Taxonomy" id="6277"/>
    <lineage>
        <taxon>Eukaryota</taxon>
        <taxon>Metazoa</taxon>
        <taxon>Ecdysozoa</taxon>
        <taxon>Nematoda</taxon>
        <taxon>Chromadorea</taxon>
        <taxon>Rhabditida</taxon>
        <taxon>Spirurina</taxon>
        <taxon>Spiruromorpha</taxon>
        <taxon>Filarioidea</taxon>
        <taxon>Onchocercidae</taxon>
        <taxon>Acanthocheilonema</taxon>
    </lineage>
</organism>